<dbReference type="GO" id="GO:0005737">
    <property type="term" value="C:cytoplasm"/>
    <property type="evidence" value="ECO:0007669"/>
    <property type="project" value="UniProtKB-ARBA"/>
</dbReference>
<dbReference type="InterPro" id="IPR039907">
    <property type="entry name" value="NOB1"/>
</dbReference>
<dbReference type="Proteomes" id="UP000789831">
    <property type="component" value="Unassembled WGS sequence"/>
</dbReference>
<evidence type="ECO:0000256" key="1">
    <source>
        <dbReference type="ARBA" id="ARBA00005858"/>
    </source>
</evidence>
<dbReference type="GO" id="GO:0005730">
    <property type="term" value="C:nucleolus"/>
    <property type="evidence" value="ECO:0007669"/>
    <property type="project" value="UniProtKB-SubCell"/>
</dbReference>
<dbReference type="GO" id="GO:0004521">
    <property type="term" value="F:RNA endonuclease activity"/>
    <property type="evidence" value="ECO:0007669"/>
    <property type="project" value="UniProtKB-UniRule"/>
</dbReference>
<evidence type="ECO:0000313" key="12">
    <source>
        <dbReference type="EMBL" id="CAG8609415.1"/>
    </source>
</evidence>
<dbReference type="OrthoDB" id="446759at2759"/>
<organism evidence="12 13">
    <name type="scientific">Ambispora gerdemannii</name>
    <dbReference type="NCBI Taxonomy" id="144530"/>
    <lineage>
        <taxon>Eukaryota</taxon>
        <taxon>Fungi</taxon>
        <taxon>Fungi incertae sedis</taxon>
        <taxon>Mucoromycota</taxon>
        <taxon>Glomeromycotina</taxon>
        <taxon>Glomeromycetes</taxon>
        <taxon>Archaeosporales</taxon>
        <taxon>Ambisporaceae</taxon>
        <taxon>Ambispora</taxon>
    </lineage>
</organism>
<name>A0A9N9CSD5_9GLOM</name>
<dbReference type="GO" id="GO:0030490">
    <property type="term" value="P:maturation of SSU-rRNA"/>
    <property type="evidence" value="ECO:0007669"/>
    <property type="project" value="TreeGrafter"/>
</dbReference>
<dbReference type="Gene3D" id="6.20.210.10">
    <property type="entry name" value="Nin one binding (NOB1), Zn-ribbon-like"/>
    <property type="match status" value="1"/>
</dbReference>
<dbReference type="GO" id="GO:0046872">
    <property type="term" value="F:metal ion binding"/>
    <property type="evidence" value="ECO:0007669"/>
    <property type="project" value="UniProtKB-UniRule"/>
</dbReference>
<dbReference type="GO" id="GO:0030688">
    <property type="term" value="C:preribosome, small subunit precursor"/>
    <property type="evidence" value="ECO:0007669"/>
    <property type="project" value="TreeGrafter"/>
</dbReference>
<dbReference type="PANTHER" id="PTHR12814">
    <property type="entry name" value="RNA-BINDING PROTEIN NOB1"/>
    <property type="match status" value="1"/>
</dbReference>
<feature type="domain" description="Ribonuclease PIN" evidence="11">
    <location>
        <begin position="26"/>
        <end position="104"/>
    </location>
</feature>
<keyword evidence="5 7" id="KW-0862">Zinc</keyword>
<evidence type="ECO:0000256" key="2">
    <source>
        <dbReference type="ARBA" id="ARBA00022722"/>
    </source>
</evidence>
<dbReference type="EMBL" id="CAJVPL010002404">
    <property type="protein sequence ID" value="CAG8609415.1"/>
    <property type="molecule type" value="Genomic_DNA"/>
</dbReference>
<evidence type="ECO:0000256" key="6">
    <source>
        <dbReference type="ARBA" id="ARBA00023242"/>
    </source>
</evidence>
<dbReference type="InterPro" id="IPR036283">
    <property type="entry name" value="NOB1_Zf-like_sf"/>
</dbReference>
<comment type="subcellular location">
    <subcellularLocation>
        <location evidence="7">Nucleus</location>
        <location evidence="7">Nucleolus</location>
    </subcellularLocation>
</comment>
<dbReference type="Gene3D" id="3.40.50.1010">
    <property type="entry name" value="5'-nuclease"/>
    <property type="match status" value="1"/>
</dbReference>
<reference evidence="12" key="1">
    <citation type="submission" date="2021-06" db="EMBL/GenBank/DDBJ databases">
        <authorList>
            <person name="Kallberg Y."/>
            <person name="Tangrot J."/>
            <person name="Rosling A."/>
        </authorList>
    </citation>
    <scope>NUCLEOTIDE SEQUENCE</scope>
    <source>
        <strain evidence="12">MT106</strain>
    </source>
</reference>
<dbReference type="AlphaFoldDB" id="A0A9N9CSD5"/>
<feature type="binding site" evidence="8">
    <location>
        <position position="253"/>
    </location>
    <ligand>
        <name>Zn(2+)</name>
        <dbReference type="ChEBI" id="CHEBI:29105"/>
    </ligand>
</feature>
<dbReference type="SUPFAM" id="SSF144206">
    <property type="entry name" value="NOB1 zinc finger-like"/>
    <property type="match status" value="1"/>
</dbReference>
<evidence type="ECO:0000259" key="10">
    <source>
        <dbReference type="Pfam" id="PF08772"/>
    </source>
</evidence>
<dbReference type="GO" id="GO:0016787">
    <property type="term" value="F:hydrolase activity"/>
    <property type="evidence" value="ECO:0007669"/>
    <property type="project" value="UniProtKB-KW"/>
</dbReference>
<evidence type="ECO:0000256" key="8">
    <source>
        <dbReference type="PIRSR" id="PIRSR037125-1"/>
    </source>
</evidence>
<evidence type="ECO:0000256" key="4">
    <source>
        <dbReference type="ARBA" id="ARBA00022801"/>
    </source>
</evidence>
<evidence type="ECO:0000313" key="13">
    <source>
        <dbReference type="Proteomes" id="UP000789831"/>
    </source>
</evidence>
<dbReference type="InterPro" id="IPR017117">
    <property type="entry name" value="Nob1_euk"/>
</dbReference>
<dbReference type="InterPro" id="IPR033411">
    <property type="entry name" value="Ribonuclease_PIN"/>
</dbReference>
<evidence type="ECO:0000256" key="7">
    <source>
        <dbReference type="PIRNR" id="PIRNR037125"/>
    </source>
</evidence>
<keyword evidence="2" id="KW-0540">Nuclease</keyword>
<feature type="binding site" evidence="8">
    <location>
        <position position="256"/>
    </location>
    <ligand>
        <name>Zn(2+)</name>
        <dbReference type="ChEBI" id="CHEBI:29105"/>
    </ligand>
</feature>
<evidence type="ECO:0000256" key="5">
    <source>
        <dbReference type="ARBA" id="ARBA00022833"/>
    </source>
</evidence>
<feature type="binding site" evidence="8">
    <location>
        <position position="238"/>
    </location>
    <ligand>
        <name>Zn(2+)</name>
        <dbReference type="ChEBI" id="CHEBI:29105"/>
    </ligand>
</feature>
<comment type="similarity">
    <text evidence="1 7">Belongs to the NOB1 family.</text>
</comment>
<dbReference type="InterPro" id="IPR014881">
    <property type="entry name" value="NOB1_Zn-bd"/>
</dbReference>
<evidence type="ECO:0000256" key="9">
    <source>
        <dbReference type="SAM" id="MobiDB-lite"/>
    </source>
</evidence>
<comment type="caution">
    <text evidence="12">The sequence shown here is derived from an EMBL/GenBank/DDBJ whole genome shotgun (WGS) entry which is preliminary data.</text>
</comment>
<sequence>MSIPLIAETATNDPNSNKSKNKVISLVLDSGSLIKGTPVRHLAEKFYTVPEVLAEIRDKESRDYLAQLPFELISLTPSDQALKEVINFSKKSGDFSSLSVVDVKAKTIQPHQTEHNKKEDELSSSIDEKLIVTEEKSDELLPDKEILQKMPHIKQIDSIKDEEILQMVSDTSNIIKPDAYGIHNGFSSSNPNNKPVIMKVACMTTDYTMQNVMLQMRLNLLSIEGIRIKKIKNWVLRCHACFKITSNMEKQFCPSCGGPTLIRTSTTTDENGNIRYYLKKNFQHNLRGTKYSIPNPKGGRNPNNLILREDQPEYQKAIKAHRKQKIVDIFNPDYVPKMLIGSPANNKAGPPVIGHGRRNPNETKRGKSKGKKKH</sequence>
<comment type="function">
    <text evidence="7">Required for the synthesis of 40S ribosome subunits. Has a role in processing 20S pre-rRNA into the mature 18S rRNA, where it is required for cleavage at the 3' end of the mature 18S rRNA (D-site). Accompanies the 20S pre-rRNA from the nucleus to the cytoplasm.</text>
</comment>
<evidence type="ECO:0000256" key="3">
    <source>
        <dbReference type="ARBA" id="ARBA00022723"/>
    </source>
</evidence>
<keyword evidence="3 7" id="KW-0479">Metal-binding</keyword>
<feature type="region of interest" description="Disordered" evidence="9">
    <location>
        <begin position="341"/>
        <end position="374"/>
    </location>
</feature>
<dbReference type="FunFam" id="3.40.50.1010:FF:000020">
    <property type="entry name" value="20S-pre-rRNA D-site endonuclease NOB1"/>
    <property type="match status" value="1"/>
</dbReference>
<feature type="domain" description="Nin one binding (NOB1) Zn-ribbon-like" evidence="10">
    <location>
        <begin position="228"/>
        <end position="299"/>
    </location>
</feature>
<accession>A0A9N9CSD5</accession>
<dbReference type="Pfam" id="PF08772">
    <property type="entry name" value="Zn_ribbon_NOB1"/>
    <property type="match status" value="1"/>
</dbReference>
<dbReference type="PIRSF" id="PIRSF037125">
    <property type="entry name" value="D-site_20S_pre-rRNA_nuclease"/>
    <property type="match status" value="1"/>
</dbReference>
<protein>
    <recommendedName>
        <fullName evidence="7">20S-pre-rRNA D-site endonuclease NOB1</fullName>
    </recommendedName>
</protein>
<dbReference type="Pfam" id="PF17146">
    <property type="entry name" value="PIN_6"/>
    <property type="match status" value="1"/>
</dbReference>
<keyword evidence="6 7" id="KW-0539">Nucleus</keyword>
<feature type="binding site" evidence="8">
    <location>
        <position position="241"/>
    </location>
    <ligand>
        <name>Zn(2+)</name>
        <dbReference type="ChEBI" id="CHEBI:29105"/>
    </ligand>
</feature>
<evidence type="ECO:0000259" key="11">
    <source>
        <dbReference type="Pfam" id="PF17146"/>
    </source>
</evidence>
<gene>
    <name evidence="12" type="ORF">AGERDE_LOCUS9515</name>
</gene>
<keyword evidence="13" id="KW-1185">Reference proteome</keyword>
<keyword evidence="4" id="KW-0378">Hydrolase</keyword>
<proteinExistence type="inferred from homology"/>
<dbReference type="CDD" id="cd09876">
    <property type="entry name" value="PIN_Nob1-like"/>
    <property type="match status" value="1"/>
</dbReference>
<dbReference type="PANTHER" id="PTHR12814:SF2">
    <property type="entry name" value="RNA-BINDING PROTEIN NOB1"/>
    <property type="match status" value="1"/>
</dbReference>